<evidence type="ECO:0000313" key="2">
    <source>
        <dbReference type="Proteomes" id="UP001595478"/>
    </source>
</evidence>
<protein>
    <submittedName>
        <fullName evidence="1">Tetratricopeptide repeat protein</fullName>
    </submittedName>
</protein>
<comment type="caution">
    <text evidence="1">The sequence shown here is derived from an EMBL/GenBank/DDBJ whole genome shotgun (WGS) entry which is preliminary data.</text>
</comment>
<dbReference type="RefSeq" id="WP_376919665.1">
    <property type="nucleotide sequence ID" value="NZ_JBHRSW010000014.1"/>
</dbReference>
<dbReference type="EMBL" id="JBHRSW010000014">
    <property type="protein sequence ID" value="MFC3121526.1"/>
    <property type="molecule type" value="Genomic_DNA"/>
</dbReference>
<sequence>MDNASKLERLTKFWDQDPTNLSLCADIIAECAVQKNESYLRQFYLSLNPEISKLPQIVWQYGRSLVELGKIVEGAEEFAKLPDDGSETKPYSIALCLFLQAKFIEANSTIDNYVSTIGKYSSVQLMLLHAKVNYHLGELEVALTLAKQIHQQLGKQSSSHAELLGLLAMLHFDLTHIEESLAYAKQLLETSPKHHDGLLALASIHAYKQELEQAISVANTGVSEFSNSGRMWSVLAQALFAMGDREAAYNCVVNATKLMPNHIGTWHVRAWCELVNGDIQSASSSFHSALAINRNFGDSHAGLALVAFTEQKYDEAKRILIVAQRLDPNSVTAKYVESLLLSRLGKEQDAEQMLDTLLEQPSHLTGLSYKQLISAINR</sequence>
<dbReference type="Gene3D" id="1.25.40.10">
    <property type="entry name" value="Tetratricopeptide repeat domain"/>
    <property type="match status" value="1"/>
</dbReference>
<keyword evidence="2" id="KW-1185">Reference proteome</keyword>
<reference evidence="2" key="1">
    <citation type="journal article" date="2019" name="Int. J. Syst. Evol. Microbiol.">
        <title>The Global Catalogue of Microorganisms (GCM) 10K type strain sequencing project: providing services to taxonomists for standard genome sequencing and annotation.</title>
        <authorList>
            <consortium name="The Broad Institute Genomics Platform"/>
            <consortium name="The Broad Institute Genome Sequencing Center for Infectious Disease"/>
            <person name="Wu L."/>
            <person name="Ma J."/>
        </authorList>
    </citation>
    <scope>NUCLEOTIDE SEQUENCE [LARGE SCALE GENOMIC DNA]</scope>
    <source>
        <strain evidence="2">KCTC 52473</strain>
    </source>
</reference>
<dbReference type="InterPro" id="IPR019734">
    <property type="entry name" value="TPR_rpt"/>
</dbReference>
<dbReference type="Proteomes" id="UP001595478">
    <property type="component" value="Unassembled WGS sequence"/>
</dbReference>
<accession>A0ABV7FST7</accession>
<gene>
    <name evidence="1" type="ORF">ACFOHL_07820</name>
</gene>
<dbReference type="SUPFAM" id="SSF48452">
    <property type="entry name" value="TPR-like"/>
    <property type="match status" value="2"/>
</dbReference>
<evidence type="ECO:0000313" key="1">
    <source>
        <dbReference type="EMBL" id="MFC3121526.1"/>
    </source>
</evidence>
<dbReference type="InterPro" id="IPR011990">
    <property type="entry name" value="TPR-like_helical_dom_sf"/>
</dbReference>
<dbReference type="PANTHER" id="PTHR12558">
    <property type="entry name" value="CELL DIVISION CYCLE 16,23,27"/>
    <property type="match status" value="1"/>
</dbReference>
<organism evidence="1 2">
    <name type="scientific">Agaribacter flavus</name>
    <dbReference type="NCBI Taxonomy" id="1902781"/>
    <lineage>
        <taxon>Bacteria</taxon>
        <taxon>Pseudomonadati</taxon>
        <taxon>Pseudomonadota</taxon>
        <taxon>Gammaproteobacteria</taxon>
        <taxon>Alteromonadales</taxon>
        <taxon>Alteromonadaceae</taxon>
        <taxon>Agaribacter</taxon>
    </lineage>
</organism>
<proteinExistence type="predicted"/>
<dbReference type="Pfam" id="PF13432">
    <property type="entry name" value="TPR_16"/>
    <property type="match status" value="1"/>
</dbReference>
<name>A0ABV7FST7_9ALTE</name>
<dbReference type="PANTHER" id="PTHR12558:SF13">
    <property type="entry name" value="CELL DIVISION CYCLE PROTEIN 27 HOMOLOG"/>
    <property type="match status" value="1"/>
</dbReference>
<dbReference type="SMART" id="SM00028">
    <property type="entry name" value="TPR"/>
    <property type="match status" value="5"/>
</dbReference>